<feature type="chain" id="PRO_5035898407" description="Fibrinogen C-terminal domain-containing protein" evidence="1">
    <location>
        <begin position="45"/>
        <end position="265"/>
    </location>
</feature>
<feature type="non-terminal residue" evidence="3">
    <location>
        <position position="265"/>
    </location>
</feature>
<feature type="signal peptide" evidence="1">
    <location>
        <begin position="1"/>
        <end position="44"/>
    </location>
</feature>
<gene>
    <name evidence="3" type="ORF">OFUS_LOCUS22605</name>
</gene>
<dbReference type="SUPFAM" id="SSF56496">
    <property type="entry name" value="Fibrinogen C-terminal domain-like"/>
    <property type="match status" value="1"/>
</dbReference>
<dbReference type="SMART" id="SM00186">
    <property type="entry name" value="FBG"/>
    <property type="match status" value="1"/>
</dbReference>
<comment type="caution">
    <text evidence="3">The sequence shown here is derived from an EMBL/GenBank/DDBJ whole genome shotgun (WGS) entry which is preliminary data.</text>
</comment>
<evidence type="ECO:0000259" key="2">
    <source>
        <dbReference type="PROSITE" id="PS51406"/>
    </source>
</evidence>
<dbReference type="Pfam" id="PF00147">
    <property type="entry name" value="Fibrinogen_C"/>
    <property type="match status" value="1"/>
</dbReference>
<keyword evidence="4" id="KW-1185">Reference proteome</keyword>
<dbReference type="InterPro" id="IPR036056">
    <property type="entry name" value="Fibrinogen-like_C"/>
</dbReference>
<dbReference type="EMBL" id="CAIIXF020000011">
    <property type="protein sequence ID" value="CAH1798458.1"/>
    <property type="molecule type" value="Genomic_DNA"/>
</dbReference>
<dbReference type="InterPro" id="IPR050373">
    <property type="entry name" value="Fibrinogen_C-term_domain"/>
</dbReference>
<evidence type="ECO:0000256" key="1">
    <source>
        <dbReference type="SAM" id="SignalP"/>
    </source>
</evidence>
<dbReference type="Proteomes" id="UP000749559">
    <property type="component" value="Unassembled WGS sequence"/>
</dbReference>
<dbReference type="GO" id="GO:0005615">
    <property type="term" value="C:extracellular space"/>
    <property type="evidence" value="ECO:0007669"/>
    <property type="project" value="TreeGrafter"/>
</dbReference>
<proteinExistence type="predicted"/>
<evidence type="ECO:0000313" key="3">
    <source>
        <dbReference type="EMBL" id="CAH1798458.1"/>
    </source>
</evidence>
<name>A0A8S4PX09_OWEFU</name>
<dbReference type="AlphaFoldDB" id="A0A8S4PX09"/>
<dbReference type="OrthoDB" id="6345539at2759"/>
<organism evidence="3 4">
    <name type="scientific">Owenia fusiformis</name>
    <name type="common">Polychaete worm</name>
    <dbReference type="NCBI Taxonomy" id="6347"/>
    <lineage>
        <taxon>Eukaryota</taxon>
        <taxon>Metazoa</taxon>
        <taxon>Spiralia</taxon>
        <taxon>Lophotrochozoa</taxon>
        <taxon>Annelida</taxon>
        <taxon>Polychaeta</taxon>
        <taxon>Sedentaria</taxon>
        <taxon>Canalipalpata</taxon>
        <taxon>Sabellida</taxon>
        <taxon>Oweniida</taxon>
        <taxon>Oweniidae</taxon>
        <taxon>Owenia</taxon>
    </lineage>
</organism>
<dbReference type="PROSITE" id="PS51406">
    <property type="entry name" value="FIBRINOGEN_C_2"/>
    <property type="match status" value="1"/>
</dbReference>
<evidence type="ECO:0000313" key="4">
    <source>
        <dbReference type="Proteomes" id="UP000749559"/>
    </source>
</evidence>
<feature type="domain" description="Fibrinogen C-terminal" evidence="2">
    <location>
        <begin position="39"/>
        <end position="265"/>
    </location>
</feature>
<dbReference type="InterPro" id="IPR014716">
    <property type="entry name" value="Fibrinogen_a/b/g_C_1"/>
</dbReference>
<dbReference type="Gene3D" id="3.90.215.10">
    <property type="entry name" value="Gamma Fibrinogen, chain A, domain 1"/>
    <property type="match status" value="1"/>
</dbReference>
<keyword evidence="1" id="KW-0732">Signal</keyword>
<accession>A0A8S4PX09</accession>
<dbReference type="InterPro" id="IPR002181">
    <property type="entry name" value="Fibrinogen_a/b/g_C_dom"/>
</dbReference>
<dbReference type="CDD" id="cd00087">
    <property type="entry name" value="FReD"/>
    <property type="match status" value="1"/>
</dbReference>
<sequence>IISNQTCSRIETLMTANIGAFRKMHLLTLLFGAILVFMIGRTQGDDKCEVCYLNDCCEDPIATGARNIRTSDGRIFGAFCDEGWTYIFRRFNGAEDFYRTWVEYQHGFGSPKWKEYFIGLDNLASFVKGRKCKMRIDLEAWPPVSPAKRFAEYSVFSIADKTDKYRLTIGGYSGTAGDSMARHNGHRFSTYDQDNDIHSGNCASVYKGGWWYEKCHNSNLFGWYKGPVCPKFAQCVAWRDWPTVIGSPDNRQYSFKKASLKIHCC</sequence>
<protein>
    <recommendedName>
        <fullName evidence="2">Fibrinogen C-terminal domain-containing protein</fullName>
    </recommendedName>
</protein>
<dbReference type="PANTHER" id="PTHR19143">
    <property type="entry name" value="FIBRINOGEN/TENASCIN/ANGIOPOEITIN"/>
    <property type="match status" value="1"/>
</dbReference>
<reference evidence="3" key="1">
    <citation type="submission" date="2022-03" db="EMBL/GenBank/DDBJ databases">
        <authorList>
            <person name="Martin C."/>
        </authorList>
    </citation>
    <scope>NUCLEOTIDE SEQUENCE</scope>
</reference>